<feature type="transmembrane region" description="Helical" evidence="1">
    <location>
        <begin position="6"/>
        <end position="22"/>
    </location>
</feature>
<evidence type="ECO:0000259" key="2">
    <source>
        <dbReference type="Pfam" id="PF02698"/>
    </source>
</evidence>
<sequence>MTLLIYLVIGLTVLLFLFMLWIHTAPLRKEGADVMIVLGFQCDNDRIHPLLEERLLVALELYRSHPFEKIILTGGAVSSARSEAVIMKDYLVRNGVQEEQSFWIKRPWIRFKIFTTAKK</sequence>
<dbReference type="EMBL" id="JAQAGZ010000002">
    <property type="protein sequence ID" value="MCZ8511595.1"/>
    <property type="molecule type" value="Genomic_DNA"/>
</dbReference>
<keyword evidence="4" id="KW-1185">Reference proteome</keyword>
<keyword evidence="1" id="KW-0472">Membrane</keyword>
<feature type="domain" description="DUF218" evidence="2">
    <location>
        <begin position="33"/>
        <end position="101"/>
    </location>
</feature>
<comment type="caution">
    <text evidence="3">The sequence shown here is derived from an EMBL/GenBank/DDBJ whole genome shotgun (WGS) entry which is preliminary data.</text>
</comment>
<dbReference type="Pfam" id="PF02698">
    <property type="entry name" value="DUF218"/>
    <property type="match status" value="1"/>
</dbReference>
<gene>
    <name evidence="3" type="ORF">O9H85_03925</name>
</gene>
<keyword evidence="1" id="KW-1133">Transmembrane helix</keyword>
<evidence type="ECO:0000313" key="3">
    <source>
        <dbReference type="EMBL" id="MCZ8511595.1"/>
    </source>
</evidence>
<proteinExistence type="predicted"/>
<reference evidence="3 4" key="1">
    <citation type="submission" date="2022-12" db="EMBL/GenBank/DDBJ databases">
        <title>Draft genome sequence of Paenibacillus sp. dW9.</title>
        <authorList>
            <person name="Choi E.-W."/>
            <person name="Kim D.-U."/>
        </authorList>
    </citation>
    <scope>NUCLEOTIDE SEQUENCE [LARGE SCALE GENOMIC DNA]</scope>
    <source>
        <strain evidence="4">dW9</strain>
    </source>
</reference>
<accession>A0ABT4Q3Y5</accession>
<protein>
    <submittedName>
        <fullName evidence="3">YdcF family protein</fullName>
    </submittedName>
</protein>
<name>A0ABT4Q3Y5_9BACL</name>
<dbReference type="Proteomes" id="UP001527882">
    <property type="component" value="Unassembled WGS sequence"/>
</dbReference>
<keyword evidence="1" id="KW-0812">Transmembrane</keyword>
<evidence type="ECO:0000313" key="4">
    <source>
        <dbReference type="Proteomes" id="UP001527882"/>
    </source>
</evidence>
<dbReference type="InterPro" id="IPR003848">
    <property type="entry name" value="DUF218"/>
</dbReference>
<organism evidence="3 4">
    <name type="scientific">Paenibacillus gyeongsangnamensis</name>
    <dbReference type="NCBI Taxonomy" id="3388067"/>
    <lineage>
        <taxon>Bacteria</taxon>
        <taxon>Bacillati</taxon>
        <taxon>Bacillota</taxon>
        <taxon>Bacilli</taxon>
        <taxon>Bacillales</taxon>
        <taxon>Paenibacillaceae</taxon>
        <taxon>Paenibacillus</taxon>
    </lineage>
</organism>
<dbReference type="CDD" id="cd06259">
    <property type="entry name" value="YdcF-like"/>
    <property type="match status" value="1"/>
</dbReference>
<evidence type="ECO:0000256" key="1">
    <source>
        <dbReference type="SAM" id="Phobius"/>
    </source>
</evidence>